<keyword evidence="3" id="KW-0963">Cytoplasm</keyword>
<organism evidence="6 7">
    <name type="scientific">Candidatus Yanofskybacteria bacterium CG10_big_fil_rev_8_21_14_0_10_37_15</name>
    <dbReference type="NCBI Taxonomy" id="1975097"/>
    <lineage>
        <taxon>Bacteria</taxon>
        <taxon>Candidatus Yanofskyibacteriota</taxon>
    </lineage>
</organism>
<dbReference type="Pfam" id="PF01765">
    <property type="entry name" value="RRF"/>
    <property type="match status" value="1"/>
</dbReference>
<feature type="domain" description="Ribosome recycling factor" evidence="5">
    <location>
        <begin position="21"/>
        <end position="183"/>
    </location>
</feature>
<dbReference type="Gene3D" id="1.10.132.20">
    <property type="entry name" value="Ribosome-recycling factor"/>
    <property type="match status" value="1"/>
</dbReference>
<comment type="subcellular location">
    <subcellularLocation>
        <location evidence="3">Cytoplasm</location>
    </subcellularLocation>
</comment>
<dbReference type="PANTHER" id="PTHR20982:SF3">
    <property type="entry name" value="MITOCHONDRIAL RIBOSOME RECYCLING FACTOR PSEUDO 1"/>
    <property type="match status" value="1"/>
</dbReference>
<dbReference type="PANTHER" id="PTHR20982">
    <property type="entry name" value="RIBOSOME RECYCLING FACTOR"/>
    <property type="match status" value="1"/>
</dbReference>
<proteinExistence type="inferred from homology"/>
<dbReference type="GO" id="GO:0006415">
    <property type="term" value="P:translational termination"/>
    <property type="evidence" value="ECO:0007669"/>
    <property type="project" value="UniProtKB-UniRule"/>
</dbReference>
<dbReference type="Gene3D" id="3.30.1360.40">
    <property type="match status" value="1"/>
</dbReference>
<dbReference type="GO" id="GO:0005737">
    <property type="term" value="C:cytoplasm"/>
    <property type="evidence" value="ECO:0007669"/>
    <property type="project" value="UniProtKB-SubCell"/>
</dbReference>
<dbReference type="FunFam" id="3.30.1360.40:FF:000001">
    <property type="entry name" value="Ribosome-recycling factor"/>
    <property type="match status" value="1"/>
</dbReference>
<comment type="caution">
    <text evidence="6">The sequence shown here is derived from an EMBL/GenBank/DDBJ whole genome shotgun (WGS) entry which is preliminary data.</text>
</comment>
<dbReference type="GO" id="GO:0043023">
    <property type="term" value="F:ribosomal large subunit binding"/>
    <property type="evidence" value="ECO:0007669"/>
    <property type="project" value="TreeGrafter"/>
</dbReference>
<gene>
    <name evidence="3" type="primary">frr</name>
    <name evidence="6" type="ORF">COV30_01710</name>
</gene>
<dbReference type="HAMAP" id="MF_00040">
    <property type="entry name" value="RRF"/>
    <property type="match status" value="1"/>
</dbReference>
<evidence type="ECO:0000259" key="5">
    <source>
        <dbReference type="Pfam" id="PF01765"/>
    </source>
</evidence>
<dbReference type="EMBL" id="PCXP01000019">
    <property type="protein sequence ID" value="PIR41888.1"/>
    <property type="molecule type" value="Genomic_DNA"/>
</dbReference>
<evidence type="ECO:0000256" key="1">
    <source>
        <dbReference type="ARBA" id="ARBA00005912"/>
    </source>
</evidence>
<comment type="function">
    <text evidence="3">Responsible for the release of ribosomes from messenger RNA at the termination of protein biosynthesis. May increase the efficiency of translation by recycling ribosomes from one round of translation to another.</text>
</comment>
<keyword evidence="2 3" id="KW-0648">Protein biosynthesis</keyword>
<protein>
    <recommendedName>
        <fullName evidence="3">Ribosome-recycling factor</fullName>
        <shortName evidence="3">RRF</shortName>
    </recommendedName>
    <alternativeName>
        <fullName evidence="3">Ribosome-releasing factor</fullName>
    </alternativeName>
</protein>
<evidence type="ECO:0000256" key="3">
    <source>
        <dbReference type="HAMAP-Rule" id="MF_00040"/>
    </source>
</evidence>
<keyword evidence="4" id="KW-0175">Coiled coil</keyword>
<comment type="similarity">
    <text evidence="1 3">Belongs to the RRF family.</text>
</comment>
<dbReference type="InterPro" id="IPR023584">
    <property type="entry name" value="Ribosome_recyc_fac_dom"/>
</dbReference>
<dbReference type="Proteomes" id="UP000230208">
    <property type="component" value="Unassembled WGS sequence"/>
</dbReference>
<dbReference type="InterPro" id="IPR036191">
    <property type="entry name" value="RRF_sf"/>
</dbReference>
<accession>A0A2H0R5T9</accession>
<sequence length="185" mass="21693">MYKDFINQRKKDFDQVVEHAKKEIAGIRTGRAHSSMVEDIQVNYMGSKLRIKELATITTPEPRVIFIQPWDKSAIAVIEKGIKDSSLGLNPLSDSNGVHLTVPSLTEERRKEFIKLLHQKIEWSKIKSRQIREDIIKKIQNEIKEKRAREDDMFKTKEELQKIMDDLNQKLDEMTKKKEQDLMTT</sequence>
<dbReference type="SUPFAM" id="SSF55194">
    <property type="entry name" value="Ribosome recycling factor, RRF"/>
    <property type="match status" value="1"/>
</dbReference>
<evidence type="ECO:0000313" key="7">
    <source>
        <dbReference type="Proteomes" id="UP000230208"/>
    </source>
</evidence>
<reference evidence="6 7" key="1">
    <citation type="submission" date="2017-09" db="EMBL/GenBank/DDBJ databases">
        <title>Depth-based differentiation of microbial function through sediment-hosted aquifers and enrichment of novel symbionts in the deep terrestrial subsurface.</title>
        <authorList>
            <person name="Probst A.J."/>
            <person name="Ladd B."/>
            <person name="Jarett J.K."/>
            <person name="Geller-Mcgrath D.E."/>
            <person name="Sieber C.M."/>
            <person name="Emerson J.B."/>
            <person name="Anantharaman K."/>
            <person name="Thomas B.C."/>
            <person name="Malmstrom R."/>
            <person name="Stieglmeier M."/>
            <person name="Klingl A."/>
            <person name="Woyke T."/>
            <person name="Ryan C.M."/>
            <person name="Banfield J.F."/>
        </authorList>
    </citation>
    <scope>NUCLEOTIDE SEQUENCE [LARGE SCALE GENOMIC DNA]</scope>
    <source>
        <strain evidence="6">CG10_big_fil_rev_8_21_14_0_10_37_15</strain>
    </source>
</reference>
<evidence type="ECO:0000256" key="4">
    <source>
        <dbReference type="SAM" id="Coils"/>
    </source>
</evidence>
<evidence type="ECO:0000256" key="2">
    <source>
        <dbReference type="ARBA" id="ARBA00022917"/>
    </source>
</evidence>
<name>A0A2H0R5T9_9BACT</name>
<dbReference type="AlphaFoldDB" id="A0A2H0R5T9"/>
<evidence type="ECO:0000313" key="6">
    <source>
        <dbReference type="EMBL" id="PIR41888.1"/>
    </source>
</evidence>
<feature type="coiled-coil region" evidence="4">
    <location>
        <begin position="150"/>
        <end position="184"/>
    </location>
</feature>
<dbReference type="InterPro" id="IPR002661">
    <property type="entry name" value="Ribosome_recyc_fac"/>
</dbReference>
<dbReference type="NCBIfam" id="TIGR00496">
    <property type="entry name" value="frr"/>
    <property type="match status" value="1"/>
</dbReference>